<name>A0ACC3A0Q5_9EURO</name>
<evidence type="ECO:0000313" key="1">
    <source>
        <dbReference type="EMBL" id="KAJ9653478.1"/>
    </source>
</evidence>
<comment type="caution">
    <text evidence="1">The sequence shown here is derived from an EMBL/GenBank/DDBJ whole genome shotgun (WGS) entry which is preliminary data.</text>
</comment>
<keyword evidence="2" id="KW-1185">Reference proteome</keyword>
<organism evidence="1 2">
    <name type="scientific">Neophaeococcomyces mojaviensis</name>
    <dbReference type="NCBI Taxonomy" id="3383035"/>
    <lineage>
        <taxon>Eukaryota</taxon>
        <taxon>Fungi</taxon>
        <taxon>Dikarya</taxon>
        <taxon>Ascomycota</taxon>
        <taxon>Pezizomycotina</taxon>
        <taxon>Eurotiomycetes</taxon>
        <taxon>Chaetothyriomycetidae</taxon>
        <taxon>Chaetothyriales</taxon>
        <taxon>Chaetothyriales incertae sedis</taxon>
        <taxon>Neophaeococcomyces</taxon>
    </lineage>
</organism>
<sequence>MATPPSVDVPSFKNESHEELNHELEQCPPEALRLILRDICDRNHDVAEALYKALCISKRPPIPAESAAPTPKHATPVIDLTGEPSPDYSPLQGAASSSKKRKALDDVVNDNTSVSARSKKSKVDDEISWKDRYVHCVQCYEMFDVMDNDDESCCYHDGYLEVDYELDFWADHDEDCHGTIDSLELRNEYPEGYTWNCCDQSGDTEGCMHGPHRRGKVLKHQAEIRKAGGLT</sequence>
<reference evidence="1" key="1">
    <citation type="submission" date="2022-10" db="EMBL/GenBank/DDBJ databases">
        <title>Culturing micro-colonial fungi from biological soil crusts in the Mojave desert and describing Neophaeococcomyces mojavensis, and introducing the new genera and species Taxawa tesnikishii.</title>
        <authorList>
            <person name="Kurbessoian T."/>
            <person name="Stajich J.E."/>
        </authorList>
    </citation>
    <scope>NUCLEOTIDE SEQUENCE</scope>
    <source>
        <strain evidence="1">JES_112</strain>
    </source>
</reference>
<proteinExistence type="predicted"/>
<protein>
    <submittedName>
        <fullName evidence="1">Uncharacterized protein</fullName>
    </submittedName>
</protein>
<dbReference type="EMBL" id="JAPDRQ010000152">
    <property type="protein sequence ID" value="KAJ9653478.1"/>
    <property type="molecule type" value="Genomic_DNA"/>
</dbReference>
<gene>
    <name evidence="1" type="ORF">H2198_007320</name>
</gene>
<evidence type="ECO:0000313" key="2">
    <source>
        <dbReference type="Proteomes" id="UP001172386"/>
    </source>
</evidence>
<dbReference type="Proteomes" id="UP001172386">
    <property type="component" value="Unassembled WGS sequence"/>
</dbReference>
<accession>A0ACC3A0Q5</accession>